<dbReference type="EMBL" id="WEZZ01016454">
    <property type="protein sequence ID" value="NXP61885.1"/>
    <property type="molecule type" value="Genomic_DNA"/>
</dbReference>
<dbReference type="Gene3D" id="2.60.40.420">
    <property type="entry name" value="Cupredoxins - blue copper proteins"/>
    <property type="match status" value="2"/>
</dbReference>
<dbReference type="GO" id="GO:0005507">
    <property type="term" value="F:copper ion binding"/>
    <property type="evidence" value="ECO:0007669"/>
    <property type="project" value="InterPro"/>
</dbReference>
<keyword evidence="4" id="KW-1185">Reference proteome</keyword>
<evidence type="ECO:0000256" key="1">
    <source>
        <dbReference type="ARBA" id="ARBA00010609"/>
    </source>
</evidence>
<organism evidence="3 4">
    <name type="scientific">Chloropsis cyanopogon</name>
    <dbReference type="NCBI Taxonomy" id="1218682"/>
    <lineage>
        <taxon>Eukaryota</taxon>
        <taxon>Metazoa</taxon>
        <taxon>Chordata</taxon>
        <taxon>Craniata</taxon>
        <taxon>Vertebrata</taxon>
        <taxon>Euteleostomi</taxon>
        <taxon>Archelosauria</taxon>
        <taxon>Archosauria</taxon>
        <taxon>Dinosauria</taxon>
        <taxon>Saurischia</taxon>
        <taxon>Theropoda</taxon>
        <taxon>Coelurosauria</taxon>
        <taxon>Aves</taxon>
        <taxon>Neognathae</taxon>
        <taxon>Neoaves</taxon>
        <taxon>Telluraves</taxon>
        <taxon>Australaves</taxon>
        <taxon>Passeriformes</taxon>
        <taxon>Corvoidea</taxon>
        <taxon>Irenidae</taxon>
        <taxon>Chloropsis</taxon>
    </lineage>
</organism>
<dbReference type="SUPFAM" id="SSF49503">
    <property type="entry name" value="Cupredoxins"/>
    <property type="match status" value="2"/>
</dbReference>
<evidence type="ECO:0000313" key="3">
    <source>
        <dbReference type="EMBL" id="NXP61885.1"/>
    </source>
</evidence>
<evidence type="ECO:0000313" key="4">
    <source>
        <dbReference type="Proteomes" id="UP000614263"/>
    </source>
</evidence>
<feature type="non-terminal residue" evidence="3">
    <location>
        <position position="1"/>
    </location>
</feature>
<comment type="similarity">
    <text evidence="1">Belongs to the multicopper oxidase family.</text>
</comment>
<feature type="non-terminal residue" evidence="3">
    <location>
        <position position="289"/>
    </location>
</feature>
<name>A0A852B1J7_9CORV</name>
<accession>A0A852B1J7</accession>
<gene>
    <name evidence="3" type="primary">Hephl1_1</name>
    <name evidence="3" type="ORF">CHLCYA_R12259</name>
</gene>
<feature type="domain" description="Plastocyanin-like" evidence="2">
    <location>
        <begin position="206"/>
        <end position="267"/>
    </location>
</feature>
<dbReference type="Pfam" id="PF07732">
    <property type="entry name" value="Cu-oxidase_3"/>
    <property type="match status" value="1"/>
</dbReference>
<dbReference type="AlphaFoldDB" id="A0A852B1J7"/>
<proteinExistence type="inferred from homology"/>
<dbReference type="InterPro" id="IPR011707">
    <property type="entry name" value="Cu-oxidase-like_N"/>
</dbReference>
<dbReference type="InterPro" id="IPR008972">
    <property type="entry name" value="Cupredoxin"/>
</dbReference>
<protein>
    <submittedName>
        <fullName evidence="3">HPHL1 protein</fullName>
    </submittedName>
</protein>
<sequence>KGIDREFYLLFSIFDENDSWYLNKNIEAFTGDPSKVDEKDADFMESNKMHAVNGYLYGNLPDLTMCKNDKVSWHLIGLGSHYDMHGVHFQGNTIDLRGTTRDGLALFPHLSGTALMQPDRVGTFKVVCRTFDHFVGGMKHLYEVRSCRNTTRAQQQRGAMRLYYIAAEEIEWDYASNKSSAPKIYNISSFEERKAALITGVFCLNLGPLLHAEVGDSVLIVFKNKASRPYSITAHGIEEVGCEEQPETPITLPGEINTYRWNVPERSGPGKTDPNCITWVYYSTANFVK</sequence>
<evidence type="ECO:0000259" key="2">
    <source>
        <dbReference type="Pfam" id="PF07732"/>
    </source>
</evidence>
<reference evidence="3" key="1">
    <citation type="submission" date="2019-10" db="EMBL/GenBank/DDBJ databases">
        <title>Bird 10,000 Genomes (B10K) Project - Family phase.</title>
        <authorList>
            <person name="Zhang G."/>
        </authorList>
    </citation>
    <scope>NUCLEOTIDE SEQUENCE</scope>
    <source>
        <strain evidence="3">B10K-DU-002-57</strain>
        <tissue evidence="3">Muscle</tissue>
    </source>
</reference>
<dbReference type="Proteomes" id="UP000614263">
    <property type="component" value="Unassembled WGS sequence"/>
</dbReference>
<comment type="caution">
    <text evidence="3">The sequence shown here is derived from an EMBL/GenBank/DDBJ whole genome shotgun (WGS) entry which is preliminary data.</text>
</comment>